<protein>
    <recommendedName>
        <fullName evidence="6">HMA domain-containing protein</fullName>
    </recommendedName>
</protein>
<proteinExistence type="inferred from homology"/>
<evidence type="ECO:0000256" key="1">
    <source>
        <dbReference type="ARBA" id="ARBA00004170"/>
    </source>
</evidence>
<dbReference type="SUPFAM" id="SSF55008">
    <property type="entry name" value="HMA, heavy metal-associated domain"/>
    <property type="match status" value="1"/>
</dbReference>
<evidence type="ECO:0000256" key="4">
    <source>
        <dbReference type="ARBA" id="ARBA00023289"/>
    </source>
</evidence>
<dbReference type="EMBL" id="BAABME010001599">
    <property type="protein sequence ID" value="GAA0150474.1"/>
    <property type="molecule type" value="Genomic_DNA"/>
</dbReference>
<evidence type="ECO:0000256" key="5">
    <source>
        <dbReference type="ARBA" id="ARBA00024045"/>
    </source>
</evidence>
<dbReference type="Pfam" id="PF00403">
    <property type="entry name" value="HMA"/>
    <property type="match status" value="1"/>
</dbReference>
<organism evidence="7 8">
    <name type="scientific">Lithospermum erythrorhizon</name>
    <name type="common">Purple gromwell</name>
    <name type="synonym">Lithospermum officinale var. erythrorhizon</name>
    <dbReference type="NCBI Taxonomy" id="34254"/>
    <lineage>
        <taxon>Eukaryota</taxon>
        <taxon>Viridiplantae</taxon>
        <taxon>Streptophyta</taxon>
        <taxon>Embryophyta</taxon>
        <taxon>Tracheophyta</taxon>
        <taxon>Spermatophyta</taxon>
        <taxon>Magnoliopsida</taxon>
        <taxon>eudicotyledons</taxon>
        <taxon>Gunneridae</taxon>
        <taxon>Pentapetalae</taxon>
        <taxon>asterids</taxon>
        <taxon>lamiids</taxon>
        <taxon>Boraginales</taxon>
        <taxon>Boraginaceae</taxon>
        <taxon>Boraginoideae</taxon>
        <taxon>Lithospermeae</taxon>
        <taxon>Lithospermum</taxon>
    </lineage>
</organism>
<keyword evidence="4" id="KW-0449">Lipoprotein</keyword>
<dbReference type="GO" id="GO:0009626">
    <property type="term" value="P:plant-type hypersensitive response"/>
    <property type="evidence" value="ECO:0007669"/>
    <property type="project" value="UniProtKB-KW"/>
</dbReference>
<dbReference type="InterPro" id="IPR006121">
    <property type="entry name" value="HMA_dom"/>
</dbReference>
<keyword evidence="4" id="KW-0636">Prenylation</keyword>
<keyword evidence="8" id="KW-1185">Reference proteome</keyword>
<dbReference type="PANTHER" id="PTHR45868">
    <property type="entry name" value="HEAVY METAL-ASSOCIATED ISOPRENYLATED PLANT PROTEIN 33-RELATED"/>
    <property type="match status" value="1"/>
</dbReference>
<keyword evidence="2" id="KW-0488">Methylation</keyword>
<dbReference type="InterPro" id="IPR036163">
    <property type="entry name" value="HMA_dom_sf"/>
</dbReference>
<evidence type="ECO:0000256" key="2">
    <source>
        <dbReference type="ARBA" id="ARBA00022481"/>
    </source>
</evidence>
<dbReference type="CDD" id="cd00371">
    <property type="entry name" value="HMA"/>
    <property type="match status" value="1"/>
</dbReference>
<evidence type="ECO:0000256" key="3">
    <source>
        <dbReference type="ARBA" id="ARBA00022723"/>
    </source>
</evidence>
<evidence type="ECO:0000259" key="6">
    <source>
        <dbReference type="PROSITE" id="PS50846"/>
    </source>
</evidence>
<comment type="subcellular location">
    <subcellularLocation>
        <location evidence="1">Membrane</location>
        <topology evidence="1">Peripheral membrane protein</topology>
    </subcellularLocation>
</comment>
<dbReference type="Gene3D" id="3.30.70.100">
    <property type="match status" value="1"/>
</dbReference>
<evidence type="ECO:0000313" key="7">
    <source>
        <dbReference type="EMBL" id="GAA0150474.1"/>
    </source>
</evidence>
<sequence length="267" mass="30260">MSANGCEIVQLKSHVLKVQINCEGCKRKVKKLLQKIEGVYQVNIDMEEDTVIVSGNLDCATLIKKLKKYGKHAEVMESENSYFGENERQMSTWFKDDNKLDLGFNGSIGQNTLSPILKNEYDQLGFNNYSNMGTNFTRGLPNHNYGAAMNWDDAAGIIRGSTKSITGLEDLKDITSNFSGFEDEGFSSLQSLYPQKPTYEGYPPFMMANNLHHYHYDNPVAFPMSYFSNTQNTDNPMMHDASSCMPIHQRMVNPMIHAFPINGRPFY</sequence>
<feature type="domain" description="HMA" evidence="6">
    <location>
        <begin position="11"/>
        <end position="74"/>
    </location>
</feature>
<dbReference type="PROSITE" id="PS50846">
    <property type="entry name" value="HMA_2"/>
    <property type="match status" value="1"/>
</dbReference>
<dbReference type="PANTHER" id="PTHR45868:SF70">
    <property type="entry name" value="SERINE_THREONINE-PROTEIN KINASE CLKA-RELATED"/>
    <property type="match status" value="1"/>
</dbReference>
<dbReference type="Proteomes" id="UP001454036">
    <property type="component" value="Unassembled WGS sequence"/>
</dbReference>
<dbReference type="GO" id="GO:0046872">
    <property type="term" value="F:metal ion binding"/>
    <property type="evidence" value="ECO:0007669"/>
    <property type="project" value="UniProtKB-KW"/>
</dbReference>
<reference evidence="7 8" key="1">
    <citation type="submission" date="2024-01" db="EMBL/GenBank/DDBJ databases">
        <title>The complete chloroplast genome sequence of Lithospermum erythrorhizon: insights into the phylogenetic relationship among Boraginaceae species and the maternal lineages of purple gromwells.</title>
        <authorList>
            <person name="Okada T."/>
            <person name="Watanabe K."/>
        </authorList>
    </citation>
    <scope>NUCLEOTIDE SEQUENCE [LARGE SCALE GENOMIC DNA]</scope>
</reference>
<gene>
    <name evidence="7" type="ORF">LIER_09408</name>
</gene>
<name>A0AAV3PFP7_LITER</name>
<dbReference type="FunFam" id="3.30.70.100:FF:000008">
    <property type="entry name" value="Copper transport protein ATOX1"/>
    <property type="match status" value="1"/>
</dbReference>
<keyword evidence="3" id="KW-0479">Metal-binding</keyword>
<evidence type="ECO:0000313" key="8">
    <source>
        <dbReference type="Proteomes" id="UP001454036"/>
    </source>
</evidence>
<dbReference type="GO" id="GO:0016020">
    <property type="term" value="C:membrane"/>
    <property type="evidence" value="ECO:0007669"/>
    <property type="project" value="UniProtKB-SubCell"/>
</dbReference>
<comment type="similarity">
    <text evidence="5">Belongs to the HIPP family.</text>
</comment>
<comment type="caution">
    <text evidence="7">The sequence shown here is derived from an EMBL/GenBank/DDBJ whole genome shotgun (WGS) entry which is preliminary data.</text>
</comment>
<dbReference type="AlphaFoldDB" id="A0AAV3PFP7"/>
<accession>A0AAV3PFP7</accession>